<evidence type="ECO:0000256" key="9">
    <source>
        <dbReference type="ARBA" id="ARBA00029962"/>
    </source>
</evidence>
<dbReference type="EMBL" id="JAKOOW010000014">
    <property type="protein sequence ID" value="MCG6503612.1"/>
    <property type="molecule type" value="Genomic_DNA"/>
</dbReference>
<keyword evidence="6 11" id="KW-0547">Nucleotide-binding</keyword>
<evidence type="ECO:0000259" key="12">
    <source>
        <dbReference type="Pfam" id="PF02223"/>
    </source>
</evidence>
<evidence type="ECO:0000256" key="3">
    <source>
        <dbReference type="ARBA" id="ARBA00017144"/>
    </source>
</evidence>
<evidence type="ECO:0000256" key="6">
    <source>
        <dbReference type="ARBA" id="ARBA00022741"/>
    </source>
</evidence>
<protein>
    <recommendedName>
        <fullName evidence="3 11">Thymidylate kinase</fullName>
        <ecNumber evidence="2 11">2.7.4.9</ecNumber>
    </recommendedName>
    <alternativeName>
        <fullName evidence="9 11">dTMP kinase</fullName>
    </alternativeName>
</protein>
<evidence type="ECO:0000256" key="5">
    <source>
        <dbReference type="ARBA" id="ARBA00022727"/>
    </source>
</evidence>
<evidence type="ECO:0000313" key="14">
    <source>
        <dbReference type="Proteomes" id="UP001298424"/>
    </source>
</evidence>
<evidence type="ECO:0000256" key="7">
    <source>
        <dbReference type="ARBA" id="ARBA00022777"/>
    </source>
</evidence>
<dbReference type="RefSeq" id="WP_238746105.1">
    <property type="nucleotide sequence ID" value="NZ_JAKOOW010000014.1"/>
</dbReference>
<comment type="caution">
    <text evidence="13">The sequence shown here is derived from an EMBL/GenBank/DDBJ whole genome shotgun (WGS) entry which is preliminary data.</text>
</comment>
<gene>
    <name evidence="11 13" type="primary">tmk</name>
    <name evidence="13" type="ORF">MB824_03755</name>
</gene>
<evidence type="ECO:0000256" key="10">
    <source>
        <dbReference type="ARBA" id="ARBA00048743"/>
    </source>
</evidence>
<keyword evidence="5 11" id="KW-0545">Nucleotide biosynthesis</keyword>
<proteinExistence type="inferred from homology"/>
<dbReference type="InterPro" id="IPR018094">
    <property type="entry name" value="Thymidylate_kinase"/>
</dbReference>
<evidence type="ECO:0000256" key="1">
    <source>
        <dbReference type="ARBA" id="ARBA00009776"/>
    </source>
</evidence>
<dbReference type="PANTHER" id="PTHR10344:SF4">
    <property type="entry name" value="UMP-CMP KINASE 2, MITOCHONDRIAL"/>
    <property type="match status" value="1"/>
</dbReference>
<reference evidence="13 14" key="1">
    <citation type="submission" date="2022-02" db="EMBL/GenBank/DDBJ databases">
        <title>Genome sequence data of Kingella unionensis sp. nov. strain CICC 24913 (CCUG 75125).</title>
        <authorList>
            <person name="Xiao M."/>
        </authorList>
    </citation>
    <scope>NUCLEOTIDE SEQUENCE [LARGE SCALE GENOMIC DNA]</scope>
    <source>
        <strain evidence="13 14">CICC 24913</strain>
    </source>
</reference>
<name>A0ABS9NLC8_9NEIS</name>
<dbReference type="GO" id="GO:0004798">
    <property type="term" value="F:dTMP kinase activity"/>
    <property type="evidence" value="ECO:0007669"/>
    <property type="project" value="UniProtKB-EC"/>
</dbReference>
<dbReference type="InterPro" id="IPR039430">
    <property type="entry name" value="Thymidylate_kin-like_dom"/>
</dbReference>
<dbReference type="Proteomes" id="UP001298424">
    <property type="component" value="Unassembled WGS sequence"/>
</dbReference>
<dbReference type="EC" id="2.7.4.9" evidence="2 11"/>
<dbReference type="Pfam" id="PF02223">
    <property type="entry name" value="Thymidylate_kin"/>
    <property type="match status" value="1"/>
</dbReference>
<sequence length="207" mass="23091">MPPRFITLDGIDGAGKTTQLEVVRQWFEGRGLPVRFTREPGGTALGEELRRILLDPATRASLHSETLLMFAARSQHLEEVVRPALEQGSSIVCDRFTDATFAYQGGGRGLDAGKIAELERWVQGSLKPDLTLILDVPLEVARERIESGRDKDRFELEDAAFFERTRAVYLQRAAAAPERYAVIDSSRERAAVRAEIESVLDKLYGFA</sequence>
<dbReference type="PANTHER" id="PTHR10344">
    <property type="entry name" value="THYMIDYLATE KINASE"/>
    <property type="match status" value="1"/>
</dbReference>
<dbReference type="HAMAP" id="MF_00165">
    <property type="entry name" value="Thymidylate_kinase"/>
    <property type="match status" value="1"/>
</dbReference>
<dbReference type="Gene3D" id="3.40.50.300">
    <property type="entry name" value="P-loop containing nucleotide triphosphate hydrolases"/>
    <property type="match status" value="1"/>
</dbReference>
<keyword evidence="7 11" id="KW-0418">Kinase</keyword>
<keyword evidence="8 11" id="KW-0067">ATP-binding</keyword>
<organism evidence="13 14">
    <name type="scientific">Kingella pumchi</name>
    <dbReference type="NCBI Taxonomy" id="2779506"/>
    <lineage>
        <taxon>Bacteria</taxon>
        <taxon>Pseudomonadati</taxon>
        <taxon>Pseudomonadota</taxon>
        <taxon>Betaproteobacteria</taxon>
        <taxon>Neisseriales</taxon>
        <taxon>Neisseriaceae</taxon>
        <taxon>Kingella</taxon>
    </lineage>
</organism>
<dbReference type="CDD" id="cd01672">
    <property type="entry name" value="TMPK"/>
    <property type="match status" value="1"/>
</dbReference>
<dbReference type="InterPro" id="IPR027417">
    <property type="entry name" value="P-loop_NTPase"/>
</dbReference>
<dbReference type="NCBIfam" id="TIGR00041">
    <property type="entry name" value="DTMP_kinase"/>
    <property type="match status" value="1"/>
</dbReference>
<evidence type="ECO:0000313" key="13">
    <source>
        <dbReference type="EMBL" id="MCG6503612.1"/>
    </source>
</evidence>
<evidence type="ECO:0000256" key="8">
    <source>
        <dbReference type="ARBA" id="ARBA00022840"/>
    </source>
</evidence>
<keyword evidence="4 11" id="KW-0808">Transferase</keyword>
<accession>A0ABS9NLC8</accession>
<evidence type="ECO:0000256" key="4">
    <source>
        <dbReference type="ARBA" id="ARBA00022679"/>
    </source>
</evidence>
<dbReference type="SUPFAM" id="SSF52540">
    <property type="entry name" value="P-loop containing nucleoside triphosphate hydrolases"/>
    <property type="match status" value="1"/>
</dbReference>
<evidence type="ECO:0000256" key="2">
    <source>
        <dbReference type="ARBA" id="ARBA00012980"/>
    </source>
</evidence>
<comment type="function">
    <text evidence="11">Phosphorylation of dTMP to form dTDP in both de novo and salvage pathways of dTTP synthesis.</text>
</comment>
<comment type="similarity">
    <text evidence="1 11">Belongs to the thymidylate kinase family.</text>
</comment>
<feature type="binding site" evidence="11">
    <location>
        <begin position="10"/>
        <end position="17"/>
    </location>
    <ligand>
        <name>ATP</name>
        <dbReference type="ChEBI" id="CHEBI:30616"/>
    </ligand>
</feature>
<keyword evidence="14" id="KW-1185">Reference proteome</keyword>
<comment type="catalytic activity">
    <reaction evidence="10 11">
        <text>dTMP + ATP = dTDP + ADP</text>
        <dbReference type="Rhea" id="RHEA:13517"/>
        <dbReference type="ChEBI" id="CHEBI:30616"/>
        <dbReference type="ChEBI" id="CHEBI:58369"/>
        <dbReference type="ChEBI" id="CHEBI:63528"/>
        <dbReference type="ChEBI" id="CHEBI:456216"/>
        <dbReference type="EC" id="2.7.4.9"/>
    </reaction>
</comment>
<evidence type="ECO:0000256" key="11">
    <source>
        <dbReference type="HAMAP-Rule" id="MF_00165"/>
    </source>
</evidence>
<feature type="domain" description="Thymidylate kinase-like" evidence="12">
    <location>
        <begin position="8"/>
        <end position="196"/>
    </location>
</feature>